<dbReference type="GO" id="GO:0022857">
    <property type="term" value="F:transmembrane transporter activity"/>
    <property type="evidence" value="ECO:0007669"/>
    <property type="project" value="InterPro"/>
</dbReference>
<keyword evidence="2" id="KW-0813">Transport</keyword>
<dbReference type="PROSITE" id="PS00217">
    <property type="entry name" value="SUGAR_TRANSPORT_2"/>
    <property type="match status" value="1"/>
</dbReference>
<evidence type="ECO:0000256" key="1">
    <source>
        <dbReference type="ARBA" id="ARBA00004651"/>
    </source>
</evidence>
<reference evidence="8 9" key="1">
    <citation type="submission" date="2020-03" db="EMBL/GenBank/DDBJ databases">
        <title>Leucobacter sp. nov., isolated from beetles.</title>
        <authorList>
            <person name="Hyun D.-W."/>
            <person name="Bae J.-W."/>
        </authorList>
    </citation>
    <scope>NUCLEOTIDE SEQUENCE [LARGE SCALE GENOMIC DNA]</scope>
    <source>
        <strain evidence="8 9">HDW9B</strain>
    </source>
</reference>
<feature type="transmembrane region" description="Helical" evidence="6">
    <location>
        <begin position="429"/>
        <end position="450"/>
    </location>
</feature>
<proteinExistence type="predicted"/>
<feature type="transmembrane region" description="Helical" evidence="6">
    <location>
        <begin position="400"/>
        <end position="423"/>
    </location>
</feature>
<name>A0A6G8FL40_9MICO</name>
<dbReference type="EMBL" id="CP049934">
    <property type="protein sequence ID" value="QIM17087.1"/>
    <property type="molecule type" value="Genomic_DNA"/>
</dbReference>
<keyword evidence="5 6" id="KW-0472">Membrane</keyword>
<feature type="transmembrane region" description="Helical" evidence="6">
    <location>
        <begin position="157"/>
        <end position="180"/>
    </location>
</feature>
<evidence type="ECO:0000256" key="2">
    <source>
        <dbReference type="ARBA" id="ARBA00022448"/>
    </source>
</evidence>
<dbReference type="KEGG" id="lins:G7067_12795"/>
<comment type="subcellular location">
    <subcellularLocation>
        <location evidence="1">Cell membrane</location>
        <topology evidence="1">Multi-pass membrane protein</topology>
    </subcellularLocation>
</comment>
<dbReference type="InterPro" id="IPR005828">
    <property type="entry name" value="MFS_sugar_transport-like"/>
</dbReference>
<feature type="transmembrane region" description="Helical" evidence="6">
    <location>
        <begin position="341"/>
        <end position="360"/>
    </location>
</feature>
<dbReference type="InterPro" id="IPR020846">
    <property type="entry name" value="MFS_dom"/>
</dbReference>
<dbReference type="Proteomes" id="UP000501387">
    <property type="component" value="Chromosome"/>
</dbReference>
<evidence type="ECO:0000256" key="3">
    <source>
        <dbReference type="ARBA" id="ARBA00022692"/>
    </source>
</evidence>
<evidence type="ECO:0000256" key="4">
    <source>
        <dbReference type="ARBA" id="ARBA00022989"/>
    </source>
</evidence>
<protein>
    <submittedName>
        <fullName evidence="8">MFS transporter</fullName>
    </submittedName>
</protein>
<evidence type="ECO:0000256" key="6">
    <source>
        <dbReference type="SAM" id="Phobius"/>
    </source>
</evidence>
<feature type="transmembrane region" description="Helical" evidence="6">
    <location>
        <begin position="128"/>
        <end position="145"/>
    </location>
</feature>
<dbReference type="InterPro" id="IPR036259">
    <property type="entry name" value="MFS_trans_sf"/>
</dbReference>
<organism evidence="8 9">
    <name type="scientific">Leucobacter insecticola</name>
    <dbReference type="NCBI Taxonomy" id="2714934"/>
    <lineage>
        <taxon>Bacteria</taxon>
        <taxon>Bacillati</taxon>
        <taxon>Actinomycetota</taxon>
        <taxon>Actinomycetes</taxon>
        <taxon>Micrococcales</taxon>
        <taxon>Microbacteriaceae</taxon>
        <taxon>Leucobacter</taxon>
    </lineage>
</organism>
<gene>
    <name evidence="8" type="ORF">G7067_12795</name>
</gene>
<dbReference type="PANTHER" id="PTHR23511">
    <property type="entry name" value="SYNAPTIC VESICLE GLYCOPROTEIN 2"/>
    <property type="match status" value="1"/>
</dbReference>
<evidence type="ECO:0000259" key="7">
    <source>
        <dbReference type="PROSITE" id="PS50850"/>
    </source>
</evidence>
<feature type="transmembrane region" description="Helical" evidence="6">
    <location>
        <begin position="310"/>
        <end position="334"/>
    </location>
</feature>
<feature type="transmembrane region" description="Helical" evidence="6">
    <location>
        <begin position="71"/>
        <end position="92"/>
    </location>
</feature>
<dbReference type="InterPro" id="IPR005829">
    <property type="entry name" value="Sugar_transporter_CS"/>
</dbReference>
<dbReference type="SUPFAM" id="SSF103473">
    <property type="entry name" value="MFS general substrate transporter"/>
    <property type="match status" value="1"/>
</dbReference>
<keyword evidence="9" id="KW-1185">Reference proteome</keyword>
<keyword evidence="4 6" id="KW-1133">Transmembrane helix</keyword>
<feature type="transmembrane region" description="Helical" evidence="6">
    <location>
        <begin position="99"/>
        <end position="122"/>
    </location>
</feature>
<feature type="transmembrane region" description="Helical" evidence="6">
    <location>
        <begin position="278"/>
        <end position="298"/>
    </location>
</feature>
<feature type="transmembrane region" description="Helical" evidence="6">
    <location>
        <begin position="186"/>
        <end position="208"/>
    </location>
</feature>
<feature type="transmembrane region" description="Helical" evidence="6">
    <location>
        <begin position="38"/>
        <end position="59"/>
    </location>
</feature>
<dbReference type="Gene3D" id="1.20.1250.20">
    <property type="entry name" value="MFS general substrate transporter like domains"/>
    <property type="match status" value="1"/>
</dbReference>
<dbReference type="CDD" id="cd17316">
    <property type="entry name" value="MFS_SV2_like"/>
    <property type="match status" value="1"/>
</dbReference>
<evidence type="ECO:0000313" key="8">
    <source>
        <dbReference type="EMBL" id="QIM17087.1"/>
    </source>
</evidence>
<keyword evidence="3 6" id="KW-0812">Transmembrane</keyword>
<sequence>MTETETGTRRTDARRSIAQRLDALPFTRKHGRVLTGSGIGWALDAMDVGLFSFIIAALTQQWGLSMGESGLIASIGFVGMAIGASLGGLIADRIGRRQVFAITLLIYGLATGASALAGGIAVLMVLRFFVGLGLGAELPVASTYVSEFAPARIRGRLIVILEAFWAVGWTASALIGYFVVPASEHGWRWAFAIGAIPALYAFAVRWGLPESPRWLAGRGRVAEAERIVETFEAQAGKARQAQDPGGDLVQDPAPSPVARSAGGRVAALWSREFRGRTLSIWLVWFCVNFAYYGAFIWIPSILVDAGFSLVRSFAFTLIITLAQLPGYAVAAWLIEVWGRRLTLSVFLVGSAVSATVFGTVHAEWAIIASGMALSFFNLGAWGALYAVTPEIYPTSLRATGAGWAAGVGRIASIIAPLLVPVLLLAGGSGLAFAVFAVFFVVAAAATWGLVDRRGETLDDR</sequence>
<dbReference type="PROSITE" id="PS50850">
    <property type="entry name" value="MFS"/>
    <property type="match status" value="1"/>
</dbReference>
<feature type="transmembrane region" description="Helical" evidence="6">
    <location>
        <begin position="366"/>
        <end position="388"/>
    </location>
</feature>
<accession>A0A6G8FL40</accession>
<dbReference type="PROSITE" id="PS00216">
    <property type="entry name" value="SUGAR_TRANSPORT_1"/>
    <property type="match status" value="1"/>
</dbReference>
<dbReference type="RefSeq" id="WP_166325084.1">
    <property type="nucleotide sequence ID" value="NZ_CP049934.1"/>
</dbReference>
<dbReference type="Pfam" id="PF00083">
    <property type="entry name" value="Sugar_tr"/>
    <property type="match status" value="1"/>
</dbReference>
<dbReference type="PANTHER" id="PTHR23511:SF34">
    <property type="entry name" value="SYNAPTIC VESICLE GLYCOPROTEIN 2"/>
    <property type="match status" value="1"/>
</dbReference>
<dbReference type="AlphaFoldDB" id="A0A6G8FL40"/>
<dbReference type="GO" id="GO:0005886">
    <property type="term" value="C:plasma membrane"/>
    <property type="evidence" value="ECO:0007669"/>
    <property type="project" value="UniProtKB-SubCell"/>
</dbReference>
<evidence type="ECO:0000313" key="9">
    <source>
        <dbReference type="Proteomes" id="UP000501387"/>
    </source>
</evidence>
<evidence type="ECO:0000256" key="5">
    <source>
        <dbReference type="ARBA" id="ARBA00023136"/>
    </source>
</evidence>
<feature type="domain" description="Major facilitator superfamily (MFS) profile" evidence="7">
    <location>
        <begin position="33"/>
        <end position="454"/>
    </location>
</feature>